<dbReference type="EMBL" id="MU007014">
    <property type="protein sequence ID" value="KAF2435088.1"/>
    <property type="molecule type" value="Genomic_DNA"/>
</dbReference>
<dbReference type="Pfam" id="PF01648">
    <property type="entry name" value="ACPS"/>
    <property type="match status" value="1"/>
</dbReference>
<keyword evidence="2 5" id="KW-0808">Transferase</keyword>
<dbReference type="PANTHER" id="PTHR12215:SF10">
    <property type="entry name" value="L-AMINOADIPATE-SEMIALDEHYDE DEHYDROGENASE-PHOSPHOPANTETHEINYL TRANSFERASE"/>
    <property type="match status" value="1"/>
</dbReference>
<organism evidence="5 6">
    <name type="scientific">Tothia fuscella</name>
    <dbReference type="NCBI Taxonomy" id="1048955"/>
    <lineage>
        <taxon>Eukaryota</taxon>
        <taxon>Fungi</taxon>
        <taxon>Dikarya</taxon>
        <taxon>Ascomycota</taxon>
        <taxon>Pezizomycotina</taxon>
        <taxon>Dothideomycetes</taxon>
        <taxon>Pleosporomycetidae</taxon>
        <taxon>Venturiales</taxon>
        <taxon>Cylindrosympodiaceae</taxon>
        <taxon>Tothia</taxon>
    </lineage>
</organism>
<name>A0A9P4P198_9PEZI</name>
<feature type="non-terminal residue" evidence="5">
    <location>
        <position position="338"/>
    </location>
</feature>
<gene>
    <name evidence="5" type="ORF">EJ08DRAFT_564038</name>
</gene>
<feature type="non-terminal residue" evidence="5">
    <location>
        <position position="1"/>
    </location>
</feature>
<evidence type="ECO:0000313" key="6">
    <source>
        <dbReference type="Proteomes" id="UP000800235"/>
    </source>
</evidence>
<reference evidence="5" key="1">
    <citation type="journal article" date="2020" name="Stud. Mycol.">
        <title>101 Dothideomycetes genomes: a test case for predicting lifestyles and emergence of pathogens.</title>
        <authorList>
            <person name="Haridas S."/>
            <person name="Albert R."/>
            <person name="Binder M."/>
            <person name="Bloem J."/>
            <person name="Labutti K."/>
            <person name="Salamov A."/>
            <person name="Andreopoulos B."/>
            <person name="Baker S."/>
            <person name="Barry K."/>
            <person name="Bills G."/>
            <person name="Bluhm B."/>
            <person name="Cannon C."/>
            <person name="Castanera R."/>
            <person name="Culley D."/>
            <person name="Daum C."/>
            <person name="Ezra D."/>
            <person name="Gonzalez J."/>
            <person name="Henrissat B."/>
            <person name="Kuo A."/>
            <person name="Liang C."/>
            <person name="Lipzen A."/>
            <person name="Lutzoni F."/>
            <person name="Magnuson J."/>
            <person name="Mondo S."/>
            <person name="Nolan M."/>
            <person name="Ohm R."/>
            <person name="Pangilinan J."/>
            <person name="Park H.-J."/>
            <person name="Ramirez L."/>
            <person name="Alfaro M."/>
            <person name="Sun H."/>
            <person name="Tritt A."/>
            <person name="Yoshinaga Y."/>
            <person name="Zwiers L.-H."/>
            <person name="Turgeon B."/>
            <person name="Goodwin S."/>
            <person name="Spatafora J."/>
            <person name="Crous P."/>
            <person name="Grigoriev I."/>
        </authorList>
    </citation>
    <scope>NUCLEOTIDE SEQUENCE</scope>
    <source>
        <strain evidence="5">CBS 130266</strain>
    </source>
</reference>
<evidence type="ECO:0000256" key="2">
    <source>
        <dbReference type="ARBA" id="ARBA00022679"/>
    </source>
</evidence>
<dbReference type="InterPro" id="IPR037143">
    <property type="entry name" value="4-PPantetheinyl_Trfase_dom_sf"/>
</dbReference>
<dbReference type="Proteomes" id="UP000800235">
    <property type="component" value="Unassembled WGS sequence"/>
</dbReference>
<dbReference type="GO" id="GO:0008897">
    <property type="term" value="F:holo-[acyl-carrier-protein] synthase activity"/>
    <property type="evidence" value="ECO:0007669"/>
    <property type="project" value="UniProtKB-EC"/>
</dbReference>
<evidence type="ECO:0000256" key="1">
    <source>
        <dbReference type="ARBA" id="ARBA00013172"/>
    </source>
</evidence>
<accession>A0A9P4P198</accession>
<dbReference type="GO" id="GO:0005829">
    <property type="term" value="C:cytosol"/>
    <property type="evidence" value="ECO:0007669"/>
    <property type="project" value="TreeGrafter"/>
</dbReference>
<dbReference type="AlphaFoldDB" id="A0A9P4P198"/>
<dbReference type="Pfam" id="PF22624">
    <property type="entry name" value="AASDHPPT_N"/>
    <property type="match status" value="1"/>
</dbReference>
<sequence length="338" mass="37888">ITRWIVDTRTLWPGERIQDCASEYLPLISDEERKNVLRKYHIADARMALASALLKRAYVAKWTGLPWADIRFSRRGHPVHGKPCWNPPQYTRPGQPWPKLDFNVSHQAGLATLAGICVPEAYNSNESPEDQILIGCDIVAPHERCDLASILTSDFEDYTATFCNIFSDEELFDITYNLPTNAVTLLNGERLSADTLGRLDRTINADLPLSVTMPDGRIEAFSSDLIIDAKLRQFYTYFCLKEAYIKMVGEGLLAPWIRDCEFRNVHAPTPGTAARCSTAGTWGGKTSGGRSNVVENYVNGSHEGAEELEVCLNGEELTDVRTEVQAFEEEYMISTMVK</sequence>
<dbReference type="InterPro" id="IPR050559">
    <property type="entry name" value="P-Pant_transferase_sf"/>
</dbReference>
<dbReference type="InterPro" id="IPR055066">
    <property type="entry name" value="AASDHPPT_N"/>
</dbReference>
<dbReference type="Gene3D" id="3.90.470.20">
    <property type="entry name" value="4'-phosphopantetheinyl transferase domain"/>
    <property type="match status" value="2"/>
</dbReference>
<keyword evidence="6" id="KW-1185">Reference proteome</keyword>
<dbReference type="EC" id="2.7.8.7" evidence="1"/>
<comment type="caution">
    <text evidence="5">The sequence shown here is derived from an EMBL/GenBank/DDBJ whole genome shotgun (WGS) entry which is preliminary data.</text>
</comment>
<dbReference type="SUPFAM" id="SSF56214">
    <property type="entry name" value="4'-phosphopantetheinyl transferase"/>
    <property type="match status" value="2"/>
</dbReference>
<dbReference type="PANTHER" id="PTHR12215">
    <property type="entry name" value="PHOSPHOPANTETHEINE TRANSFERASE"/>
    <property type="match status" value="1"/>
</dbReference>
<dbReference type="GO" id="GO:0019878">
    <property type="term" value="P:lysine biosynthetic process via aminoadipic acid"/>
    <property type="evidence" value="ECO:0007669"/>
    <property type="project" value="TreeGrafter"/>
</dbReference>
<feature type="domain" description="4'-phosphopantetheinyl transferase" evidence="3">
    <location>
        <begin position="230"/>
        <end position="270"/>
    </location>
</feature>
<evidence type="ECO:0000259" key="3">
    <source>
        <dbReference type="Pfam" id="PF01648"/>
    </source>
</evidence>
<feature type="domain" description="4'-phosphopantetheinyl transferase N-terminal" evidence="4">
    <location>
        <begin position="25"/>
        <end position="116"/>
    </location>
</feature>
<dbReference type="GO" id="GO:0000287">
    <property type="term" value="F:magnesium ion binding"/>
    <property type="evidence" value="ECO:0007669"/>
    <property type="project" value="InterPro"/>
</dbReference>
<evidence type="ECO:0000313" key="5">
    <source>
        <dbReference type="EMBL" id="KAF2435088.1"/>
    </source>
</evidence>
<dbReference type="InterPro" id="IPR008278">
    <property type="entry name" value="4-PPantetheinyl_Trfase_dom"/>
</dbReference>
<dbReference type="OrthoDB" id="26719at2759"/>
<proteinExistence type="predicted"/>
<evidence type="ECO:0000259" key="4">
    <source>
        <dbReference type="Pfam" id="PF22624"/>
    </source>
</evidence>
<protein>
    <recommendedName>
        <fullName evidence="1">holo-[acyl-carrier-protein] synthase</fullName>
        <ecNumber evidence="1">2.7.8.7</ecNumber>
    </recommendedName>
</protein>